<evidence type="ECO:0000256" key="1">
    <source>
        <dbReference type="SAM" id="MobiDB-lite"/>
    </source>
</evidence>
<sequence>MSAADGSEPGGAGEGPDPKADEEERYRLKIAVLQEYYDAIALQTVRLRERIYQVKKQCRRLEVMKRVALNMLHQNTGTYEIPPLEIVDEPSRSKSDGKLTPEEEERAKQKICSIIDSVYSETAKRMGDTPKRPVRSISAMGSSSEKMESHDVTAEQCSDDGCRASGSYTSFNGQSEAYMEETDMNGSSMAPYAEADLDPLVKLTYNSLLPEQRTQFGPADGSTQSIRYHNMSTALYNGAISYGDSVDKAQSYAVNMVNTVCNTPLDTIQPLDYIDGEVAVDLTSFMGSSGLPPHYKLLHGTAESSAIYTNAATDASTSVTMSCNENLNPATALDYQEGTTLMPTNFLAVAPEEIRHCSGKATVKSETRSSPVGFSDSKETAQSTVATKAIPVEPSEEASPVKGSSKQKTSLKTSNNCLPPPNYIPYRMIAVETSKQVEVVSMGASGDEVTPSKPPPKRRRKYKYVVESVLDNVPYTFRQAESDDDEATEKHNASANESRN</sequence>
<organism evidence="2 3">
    <name type="scientific">Trichostrongylus colubriformis</name>
    <name type="common">Black scour worm</name>
    <dbReference type="NCBI Taxonomy" id="6319"/>
    <lineage>
        <taxon>Eukaryota</taxon>
        <taxon>Metazoa</taxon>
        <taxon>Ecdysozoa</taxon>
        <taxon>Nematoda</taxon>
        <taxon>Chromadorea</taxon>
        <taxon>Rhabditida</taxon>
        <taxon>Rhabditina</taxon>
        <taxon>Rhabditomorpha</taxon>
        <taxon>Strongyloidea</taxon>
        <taxon>Trichostrongylidae</taxon>
        <taxon>Trichostrongylus</taxon>
    </lineage>
</organism>
<protein>
    <submittedName>
        <fullName evidence="2">Uncharacterized protein</fullName>
    </submittedName>
</protein>
<feature type="region of interest" description="Disordered" evidence="1">
    <location>
        <begin position="442"/>
        <end position="461"/>
    </location>
</feature>
<feature type="compositionally biased region" description="Basic and acidic residues" evidence="1">
    <location>
        <begin position="89"/>
        <end position="106"/>
    </location>
</feature>
<feature type="region of interest" description="Disordered" evidence="1">
    <location>
        <begin position="1"/>
        <end position="22"/>
    </location>
</feature>
<dbReference type="EMBL" id="WIXE01011226">
    <property type="protein sequence ID" value="KAK5976912.1"/>
    <property type="molecule type" value="Genomic_DNA"/>
</dbReference>
<feature type="region of interest" description="Disordered" evidence="1">
    <location>
        <begin position="476"/>
        <end position="500"/>
    </location>
</feature>
<evidence type="ECO:0000313" key="2">
    <source>
        <dbReference type="EMBL" id="KAK5976912.1"/>
    </source>
</evidence>
<proteinExistence type="predicted"/>
<comment type="caution">
    <text evidence="2">The sequence shown here is derived from an EMBL/GenBank/DDBJ whole genome shotgun (WGS) entry which is preliminary data.</text>
</comment>
<feature type="region of interest" description="Disordered" evidence="1">
    <location>
        <begin position="360"/>
        <end position="418"/>
    </location>
</feature>
<gene>
    <name evidence="2" type="ORF">GCK32_009039</name>
</gene>
<feature type="compositionally biased region" description="Polar residues" evidence="1">
    <location>
        <begin position="402"/>
        <end position="417"/>
    </location>
</feature>
<reference evidence="2 3" key="1">
    <citation type="submission" date="2019-10" db="EMBL/GenBank/DDBJ databases">
        <title>Assembly and Annotation for the nematode Trichostrongylus colubriformis.</title>
        <authorList>
            <person name="Martin J."/>
        </authorList>
    </citation>
    <scope>NUCLEOTIDE SEQUENCE [LARGE SCALE GENOMIC DNA]</scope>
    <source>
        <strain evidence="2">G859</strain>
        <tissue evidence="2">Whole worm</tissue>
    </source>
</reference>
<accession>A0AAN8FDX0</accession>
<name>A0AAN8FDX0_TRICO</name>
<feature type="region of interest" description="Disordered" evidence="1">
    <location>
        <begin position="85"/>
        <end position="106"/>
    </location>
</feature>
<dbReference type="AlphaFoldDB" id="A0AAN8FDX0"/>
<feature type="compositionally biased region" description="Basic and acidic residues" evidence="1">
    <location>
        <begin position="488"/>
        <end position="500"/>
    </location>
</feature>
<feature type="region of interest" description="Disordered" evidence="1">
    <location>
        <begin position="123"/>
        <end position="150"/>
    </location>
</feature>
<keyword evidence="3" id="KW-1185">Reference proteome</keyword>
<evidence type="ECO:0000313" key="3">
    <source>
        <dbReference type="Proteomes" id="UP001331761"/>
    </source>
</evidence>
<dbReference type="Proteomes" id="UP001331761">
    <property type="component" value="Unassembled WGS sequence"/>
</dbReference>